<comment type="similarity">
    <text evidence="3 14">Belongs to the TPP enzyme family.</text>
</comment>
<evidence type="ECO:0000256" key="6">
    <source>
        <dbReference type="ARBA" id="ARBA00022630"/>
    </source>
</evidence>
<evidence type="ECO:0000256" key="5">
    <source>
        <dbReference type="ARBA" id="ARBA00022605"/>
    </source>
</evidence>
<evidence type="ECO:0000256" key="11">
    <source>
        <dbReference type="ARBA" id="ARBA00023052"/>
    </source>
</evidence>
<evidence type="ECO:0000259" key="16">
    <source>
        <dbReference type="Pfam" id="PF02775"/>
    </source>
</evidence>
<protein>
    <recommendedName>
        <fullName evidence="4 14">Acetolactate synthase</fullName>
        <ecNumber evidence="4 14">2.2.1.6</ecNumber>
    </recommendedName>
</protein>
<keyword evidence="5 14" id="KW-0028">Amino-acid biosynthesis</keyword>
<dbReference type="InterPro" id="IPR039368">
    <property type="entry name" value="AHAS_TPP"/>
</dbReference>
<dbReference type="PANTHER" id="PTHR18968:SF142">
    <property type="entry name" value="ACETOLACTATE SYNTHASE"/>
    <property type="match status" value="1"/>
</dbReference>
<evidence type="ECO:0000256" key="8">
    <source>
        <dbReference type="ARBA" id="ARBA00022723"/>
    </source>
</evidence>
<dbReference type="GO" id="GO:0009099">
    <property type="term" value="P:L-valine biosynthetic process"/>
    <property type="evidence" value="ECO:0007669"/>
    <property type="project" value="UniProtKB-UniPathway"/>
</dbReference>
<dbReference type="InterPro" id="IPR029035">
    <property type="entry name" value="DHS-like_NAD/FAD-binding_dom"/>
</dbReference>
<evidence type="ECO:0000259" key="17">
    <source>
        <dbReference type="Pfam" id="PF02776"/>
    </source>
</evidence>
<name>A0A0B4DZF2_9CAUL</name>
<evidence type="ECO:0000313" key="19">
    <source>
        <dbReference type="Proteomes" id="UP000031166"/>
    </source>
</evidence>
<feature type="domain" description="Thiamine pyrophosphate enzyme central" evidence="15">
    <location>
        <begin position="203"/>
        <end position="338"/>
    </location>
</feature>
<dbReference type="GO" id="GO:0000287">
    <property type="term" value="F:magnesium ion binding"/>
    <property type="evidence" value="ECO:0007669"/>
    <property type="project" value="UniProtKB-UniRule"/>
</dbReference>
<proteinExistence type="inferred from homology"/>
<comment type="caution">
    <text evidence="18">The sequence shown here is derived from an EMBL/GenBank/DDBJ whole genome shotgun (WGS) entry which is preliminary data.</text>
</comment>
<keyword evidence="10 14" id="KW-0460">Magnesium</keyword>
<dbReference type="EMBL" id="JWSY01000005">
    <property type="protein sequence ID" value="KIC59648.1"/>
    <property type="molecule type" value="Genomic_DNA"/>
</dbReference>
<dbReference type="UniPathway" id="UPA00047">
    <property type="reaction ID" value="UER00055"/>
</dbReference>
<dbReference type="GO" id="GO:0003984">
    <property type="term" value="F:acetolactate synthase activity"/>
    <property type="evidence" value="ECO:0007669"/>
    <property type="project" value="UniProtKB-EC"/>
</dbReference>
<dbReference type="PROSITE" id="PS00187">
    <property type="entry name" value="TPP_ENZYMES"/>
    <property type="match status" value="1"/>
</dbReference>
<dbReference type="STRING" id="172043.RM53_04285"/>
<evidence type="ECO:0000256" key="14">
    <source>
        <dbReference type="RuleBase" id="RU003591"/>
    </source>
</evidence>
<evidence type="ECO:0000256" key="7">
    <source>
        <dbReference type="ARBA" id="ARBA00022679"/>
    </source>
</evidence>
<dbReference type="RefSeq" id="WP_039244602.1">
    <property type="nucleotide sequence ID" value="NZ_JWSY01000005.1"/>
</dbReference>
<keyword evidence="6" id="KW-0285">Flavoprotein</keyword>
<dbReference type="FunFam" id="3.40.50.1220:FF:000008">
    <property type="entry name" value="Acetolactate synthase"/>
    <property type="match status" value="1"/>
</dbReference>
<dbReference type="EC" id="2.2.1.6" evidence="4 14"/>
<comment type="cofactor">
    <cofactor evidence="14">
        <name>Mg(2+)</name>
        <dbReference type="ChEBI" id="CHEBI:18420"/>
    </cofactor>
    <text evidence="14">Binds 1 Mg(2+) ion per subunit.</text>
</comment>
<comment type="pathway">
    <text evidence="1 14">Amino-acid biosynthesis; L-isoleucine biosynthesis; L-isoleucine from 2-oxobutanoate: step 1/4.</text>
</comment>
<dbReference type="GO" id="GO:0005948">
    <property type="term" value="C:acetolactate synthase complex"/>
    <property type="evidence" value="ECO:0007669"/>
    <property type="project" value="TreeGrafter"/>
</dbReference>
<gene>
    <name evidence="18" type="ORF">RM53_04285</name>
</gene>
<dbReference type="Pfam" id="PF00205">
    <property type="entry name" value="TPP_enzyme_M"/>
    <property type="match status" value="1"/>
</dbReference>
<comment type="catalytic activity">
    <reaction evidence="13 14">
        <text>2 pyruvate + H(+) = (2S)-2-acetolactate + CO2</text>
        <dbReference type="Rhea" id="RHEA:25249"/>
        <dbReference type="ChEBI" id="CHEBI:15361"/>
        <dbReference type="ChEBI" id="CHEBI:15378"/>
        <dbReference type="ChEBI" id="CHEBI:16526"/>
        <dbReference type="ChEBI" id="CHEBI:58476"/>
        <dbReference type="EC" id="2.2.1.6"/>
    </reaction>
</comment>
<organism evidence="18 19">
    <name type="scientific">Brevundimonas nasdae</name>
    <dbReference type="NCBI Taxonomy" id="172043"/>
    <lineage>
        <taxon>Bacteria</taxon>
        <taxon>Pseudomonadati</taxon>
        <taxon>Pseudomonadota</taxon>
        <taxon>Alphaproteobacteria</taxon>
        <taxon>Caulobacterales</taxon>
        <taxon>Caulobacteraceae</taxon>
        <taxon>Brevundimonas</taxon>
    </lineage>
</organism>
<dbReference type="InterPro" id="IPR045229">
    <property type="entry name" value="TPP_enz"/>
</dbReference>
<dbReference type="CDD" id="cd07035">
    <property type="entry name" value="TPP_PYR_POX_like"/>
    <property type="match status" value="1"/>
</dbReference>
<dbReference type="InterPro" id="IPR012001">
    <property type="entry name" value="Thiamin_PyroP_enz_TPP-bd_dom"/>
</dbReference>
<dbReference type="GO" id="GO:0009097">
    <property type="term" value="P:isoleucine biosynthetic process"/>
    <property type="evidence" value="ECO:0007669"/>
    <property type="project" value="UniProtKB-UniPathway"/>
</dbReference>
<comment type="cofactor">
    <cofactor evidence="14">
        <name>thiamine diphosphate</name>
        <dbReference type="ChEBI" id="CHEBI:58937"/>
    </cofactor>
    <text evidence="14">Binds 1 thiamine pyrophosphate per subunit.</text>
</comment>
<dbReference type="GO" id="GO:0050660">
    <property type="term" value="F:flavin adenine dinucleotide binding"/>
    <property type="evidence" value="ECO:0007669"/>
    <property type="project" value="InterPro"/>
</dbReference>
<dbReference type="Pfam" id="PF02776">
    <property type="entry name" value="TPP_enzyme_N"/>
    <property type="match status" value="1"/>
</dbReference>
<feature type="domain" description="Thiamine pyrophosphate enzyme N-terminal TPP-binding" evidence="17">
    <location>
        <begin position="19"/>
        <end position="132"/>
    </location>
</feature>
<evidence type="ECO:0000256" key="1">
    <source>
        <dbReference type="ARBA" id="ARBA00004974"/>
    </source>
</evidence>
<dbReference type="Gene3D" id="3.40.50.1220">
    <property type="entry name" value="TPP-binding domain"/>
    <property type="match status" value="1"/>
</dbReference>
<dbReference type="InterPro" id="IPR012000">
    <property type="entry name" value="Thiamin_PyroP_enz_cen_dom"/>
</dbReference>
<dbReference type="Proteomes" id="UP000031166">
    <property type="component" value="Unassembled WGS sequence"/>
</dbReference>
<keyword evidence="7 14" id="KW-0808">Transferase</keyword>
<evidence type="ECO:0000256" key="3">
    <source>
        <dbReference type="ARBA" id="ARBA00007812"/>
    </source>
</evidence>
<dbReference type="NCBIfam" id="NF006524">
    <property type="entry name" value="PRK08978.1"/>
    <property type="match status" value="1"/>
</dbReference>
<keyword evidence="9" id="KW-0274">FAD</keyword>
<dbReference type="FunFam" id="3.40.50.970:FF:000007">
    <property type="entry name" value="Acetolactate synthase"/>
    <property type="match status" value="1"/>
</dbReference>
<evidence type="ECO:0000256" key="12">
    <source>
        <dbReference type="ARBA" id="ARBA00023304"/>
    </source>
</evidence>
<dbReference type="CDD" id="cd02015">
    <property type="entry name" value="TPP_AHAS"/>
    <property type="match status" value="1"/>
</dbReference>
<dbReference type="Pfam" id="PF02775">
    <property type="entry name" value="TPP_enzyme_C"/>
    <property type="match status" value="1"/>
</dbReference>
<dbReference type="Gene3D" id="3.40.50.970">
    <property type="match status" value="2"/>
</dbReference>
<dbReference type="NCBIfam" id="TIGR00118">
    <property type="entry name" value="acolac_lg"/>
    <property type="match status" value="1"/>
</dbReference>
<dbReference type="InterPro" id="IPR029061">
    <property type="entry name" value="THDP-binding"/>
</dbReference>
<dbReference type="SUPFAM" id="SSF52518">
    <property type="entry name" value="Thiamin diphosphate-binding fold (THDP-binding)"/>
    <property type="match status" value="2"/>
</dbReference>
<accession>A0A0B4DZF2</accession>
<evidence type="ECO:0000256" key="10">
    <source>
        <dbReference type="ARBA" id="ARBA00022842"/>
    </source>
</evidence>
<comment type="pathway">
    <text evidence="2 14">Amino-acid biosynthesis; L-valine biosynthesis; L-valine from pyruvate: step 1/4.</text>
</comment>
<evidence type="ECO:0000259" key="15">
    <source>
        <dbReference type="Pfam" id="PF00205"/>
    </source>
</evidence>
<keyword evidence="12 14" id="KW-0100">Branched-chain amino acid biosynthesis</keyword>
<dbReference type="InterPro" id="IPR000399">
    <property type="entry name" value="TPP-bd_CS"/>
</dbReference>
<dbReference type="FunFam" id="3.40.50.970:FF:000016">
    <property type="entry name" value="Acetolactate synthase"/>
    <property type="match status" value="1"/>
</dbReference>
<feature type="domain" description="Thiamine pyrophosphate enzyme TPP-binding" evidence="16">
    <location>
        <begin position="397"/>
        <end position="545"/>
    </location>
</feature>
<dbReference type="AlphaFoldDB" id="A0A0B4DZF2"/>
<dbReference type="PANTHER" id="PTHR18968">
    <property type="entry name" value="THIAMINE PYROPHOSPHATE ENZYMES"/>
    <property type="match status" value="1"/>
</dbReference>
<evidence type="ECO:0000256" key="13">
    <source>
        <dbReference type="ARBA" id="ARBA00048670"/>
    </source>
</evidence>
<keyword evidence="8 14" id="KW-0479">Metal-binding</keyword>
<evidence type="ECO:0000313" key="18">
    <source>
        <dbReference type="EMBL" id="KIC59648.1"/>
    </source>
</evidence>
<keyword evidence="11 14" id="KW-0786">Thiamine pyrophosphate</keyword>
<sequence length="570" mass="59752">MTLMTAAAFKPQAETAPQSGARLLVSTLERLGVEVVFGYPGGAIMPVYDALAGSKLKHILVRHEQGAAFSADAYARKSGKVGVCMATSGPGATNLVTGIANAMMDSVPIVCITGNVAQGLMGTDAFQEIDILGVTLPIVKHSILVRSAAEVPAAIEEAFHIARSGRPGPVLVDLPKDVQFETTGDDYGFSIPNETARVDHDAIAAAEAAVRTAKKPLVYIGGGVKIGGATEALRAFVAATGIPQVSTLNALGTIPTDAPGMLGMLGMHGTRAANHAVQDSDLLIVVGARFDDRATGKLAEFAPNARIVHFDIDASEVGKLRSANVAVVGELREGVEALTARMRSGAALDIQTWAEDCVRAAKAGAHRYDAPGEGVYAPALLKEISEAAGDDFVAACDVGQHQMWAAMHCRFARPEAHITSGGLGAMGFGLPAGIGAKLADPSATVVTIAGDGGFMMNIQELATLRRYGIPLKIVLIDNSSLGLVRQWQELFFAENYSEIDLSDNPDFVKVAEAFGIEAFRIDRRDQVSDGIQRLLAADGPCLAHVVIDPRDNVWPLVPPGKSNAEMMEGS</sequence>
<reference evidence="18 19" key="1">
    <citation type="submission" date="2014-12" db="EMBL/GenBank/DDBJ databases">
        <title>Genome sequencing of Brevundimonas nasdae TPW30.</title>
        <authorList>
            <person name="Tan P.W."/>
            <person name="Chan K.-G."/>
        </authorList>
    </citation>
    <scope>NUCLEOTIDE SEQUENCE [LARGE SCALE GENOMIC DNA]</scope>
    <source>
        <strain evidence="18 19">TPW30</strain>
    </source>
</reference>
<dbReference type="UniPathway" id="UPA00049">
    <property type="reaction ID" value="UER00059"/>
</dbReference>
<evidence type="ECO:0000256" key="4">
    <source>
        <dbReference type="ARBA" id="ARBA00013145"/>
    </source>
</evidence>
<dbReference type="InterPro" id="IPR012846">
    <property type="entry name" value="Acetolactate_synth_lsu"/>
</dbReference>
<evidence type="ECO:0000256" key="2">
    <source>
        <dbReference type="ARBA" id="ARBA00005025"/>
    </source>
</evidence>
<evidence type="ECO:0000256" key="9">
    <source>
        <dbReference type="ARBA" id="ARBA00022827"/>
    </source>
</evidence>
<dbReference type="SUPFAM" id="SSF52467">
    <property type="entry name" value="DHS-like NAD/FAD-binding domain"/>
    <property type="match status" value="1"/>
</dbReference>
<dbReference type="InterPro" id="IPR011766">
    <property type="entry name" value="TPP_enzyme_TPP-bd"/>
</dbReference>
<dbReference type="GO" id="GO:0030976">
    <property type="term" value="F:thiamine pyrophosphate binding"/>
    <property type="evidence" value="ECO:0007669"/>
    <property type="project" value="UniProtKB-UniRule"/>
</dbReference>